<organism evidence="3">
    <name type="scientific">uncultured Chthoniobacterales bacterium</name>
    <dbReference type="NCBI Taxonomy" id="1836801"/>
    <lineage>
        <taxon>Bacteria</taxon>
        <taxon>Pseudomonadati</taxon>
        <taxon>Verrucomicrobiota</taxon>
        <taxon>Spartobacteria</taxon>
        <taxon>Chthoniobacterales</taxon>
        <taxon>environmental samples</taxon>
    </lineage>
</organism>
<accession>A0A6J4IK66</accession>
<feature type="transmembrane region" description="Helical" evidence="1">
    <location>
        <begin position="41"/>
        <end position="63"/>
    </location>
</feature>
<keyword evidence="1" id="KW-1133">Transmembrane helix</keyword>
<dbReference type="EMBL" id="CADCTA010000082">
    <property type="protein sequence ID" value="CAA9252639.1"/>
    <property type="molecule type" value="Genomic_DNA"/>
</dbReference>
<dbReference type="PANTHER" id="PTHR34473">
    <property type="entry name" value="UPF0699 TRANSMEMBRANE PROTEIN YDBS"/>
    <property type="match status" value="1"/>
</dbReference>
<protein>
    <recommendedName>
        <fullName evidence="2">YdbS-like PH domain-containing protein</fullName>
    </recommendedName>
</protein>
<feature type="transmembrane region" description="Helical" evidence="1">
    <location>
        <begin position="83"/>
        <end position="104"/>
    </location>
</feature>
<name>A0A6J4IK66_9BACT</name>
<dbReference type="InterPro" id="IPR005182">
    <property type="entry name" value="YdbS-like_PH"/>
</dbReference>
<feature type="domain" description="YdbS-like PH" evidence="2">
    <location>
        <begin position="111"/>
        <end position="196"/>
    </location>
</feature>
<evidence type="ECO:0000256" key="1">
    <source>
        <dbReference type="SAM" id="Phobius"/>
    </source>
</evidence>
<dbReference type="Pfam" id="PF03703">
    <property type="entry name" value="bPH_2"/>
    <property type="match status" value="1"/>
</dbReference>
<keyword evidence="1" id="KW-0812">Transmembrane</keyword>
<keyword evidence="1" id="KW-0472">Membrane</keyword>
<dbReference type="PANTHER" id="PTHR34473:SF2">
    <property type="entry name" value="UPF0699 TRANSMEMBRANE PROTEIN YDBT"/>
    <property type="match status" value="1"/>
</dbReference>
<proteinExistence type="predicted"/>
<sequence>MYKAFRSWIERVLRIPEDPDPPPGDEGSTQLFRAAPNYYRYLLVQWVLRTTIAVAVVVPMEVIPMITSMNRVVDRAIPQAFMFRAPALIIAIVIVQRLFALALLRLDFEKRWYLVSNRSLRVREGVVKLREMTITFANIQNISISQGPIQRLLGLADLRVDTAGGGSQKKEKEGEENLHGVRFRGVNNAGEIRELINSRLRELKDTGLGDHDDIASRHLAAPAASSTSLADPLRAVLHEATALRDAVARTAAL</sequence>
<evidence type="ECO:0000259" key="2">
    <source>
        <dbReference type="Pfam" id="PF03703"/>
    </source>
</evidence>
<evidence type="ECO:0000313" key="3">
    <source>
        <dbReference type="EMBL" id="CAA9252639.1"/>
    </source>
</evidence>
<reference evidence="3" key="1">
    <citation type="submission" date="2020-02" db="EMBL/GenBank/DDBJ databases">
        <authorList>
            <person name="Meier V. D."/>
        </authorList>
    </citation>
    <scope>NUCLEOTIDE SEQUENCE</scope>
    <source>
        <strain evidence="3">AVDCRST_MAG42</strain>
    </source>
</reference>
<gene>
    <name evidence="3" type="ORF">AVDCRST_MAG42-2317</name>
</gene>
<dbReference type="AlphaFoldDB" id="A0A6J4IK66"/>